<evidence type="ECO:0000313" key="3">
    <source>
        <dbReference type="EMBL" id="TQL60097.1"/>
    </source>
</evidence>
<dbReference type="InterPro" id="IPR019692">
    <property type="entry name" value="CFP-6_PH"/>
</dbReference>
<organism evidence="3 4">
    <name type="scientific">Oryzihumus leptocrescens</name>
    <dbReference type="NCBI Taxonomy" id="297536"/>
    <lineage>
        <taxon>Bacteria</taxon>
        <taxon>Bacillati</taxon>
        <taxon>Actinomycetota</taxon>
        <taxon>Actinomycetes</taxon>
        <taxon>Micrococcales</taxon>
        <taxon>Intrasporangiaceae</taxon>
        <taxon>Oryzihumus</taxon>
    </lineage>
</organism>
<evidence type="ECO:0000259" key="2">
    <source>
        <dbReference type="Pfam" id="PF10756"/>
    </source>
</evidence>
<dbReference type="Proteomes" id="UP000319514">
    <property type="component" value="Unassembled WGS sequence"/>
</dbReference>
<gene>
    <name evidence="3" type="ORF">FB474_1477</name>
</gene>
<feature type="transmembrane region" description="Helical" evidence="1">
    <location>
        <begin position="217"/>
        <end position="234"/>
    </location>
</feature>
<dbReference type="EMBL" id="VFOQ01000001">
    <property type="protein sequence ID" value="TQL60097.1"/>
    <property type="molecule type" value="Genomic_DNA"/>
</dbReference>
<dbReference type="AlphaFoldDB" id="A0A542ZIC0"/>
<accession>A0A542ZIC0</accession>
<proteinExistence type="predicted"/>
<keyword evidence="1" id="KW-0472">Membrane</keyword>
<sequence length="322" mass="34689">MTLYTSAPAWTCTTATRDGSAASRTSAVRSLPGPPPESTVHVWLGCLAISSGATLASSAVSTTRVKHHRTLFAAHGPSNPPRCDAPDRCTSGYRNSSIKRPGRTAERIHRIMHAGDVLRRLTRGRSPDHARHPWRAGWPTPLIGRRRRACVGSSSRTVSIIGMTHYANGSGSSLPRSWGPAPATRGLLWLVLIVCAGAVVLFMLWGLVLPPPDGDRLGSLAMAGMPAFCALLTWRFGLHPLVTATVEGITVRNPLGTRRLVWSEIRAIRAGYSGLEIHRTDGGVTTAWAVQQTNLSGWLRRRTRAQGVAAELTRLFELHGAG</sequence>
<feature type="transmembrane region" description="Helical" evidence="1">
    <location>
        <begin position="186"/>
        <end position="205"/>
    </location>
</feature>
<feature type="transmembrane region" description="Helical" evidence="1">
    <location>
        <begin position="40"/>
        <end position="60"/>
    </location>
</feature>
<comment type="caution">
    <text evidence="3">The sequence shown here is derived from an EMBL/GenBank/DDBJ whole genome shotgun (WGS) entry which is preliminary data.</text>
</comment>
<dbReference type="OrthoDB" id="5148800at2"/>
<name>A0A542ZIC0_9MICO</name>
<keyword evidence="1" id="KW-1133">Transmembrane helix</keyword>
<keyword evidence="4" id="KW-1185">Reference proteome</keyword>
<keyword evidence="1" id="KW-0812">Transmembrane</keyword>
<protein>
    <submittedName>
        <fullName evidence="3">PH (Pleckstrin Homology) domain-containing protein</fullName>
    </submittedName>
</protein>
<dbReference type="Pfam" id="PF10756">
    <property type="entry name" value="bPH_6"/>
    <property type="match status" value="1"/>
</dbReference>
<reference evidence="3 4" key="1">
    <citation type="submission" date="2019-06" db="EMBL/GenBank/DDBJ databases">
        <title>Sequencing the genomes of 1000 actinobacteria strains.</title>
        <authorList>
            <person name="Klenk H.-P."/>
        </authorList>
    </citation>
    <scope>NUCLEOTIDE SEQUENCE [LARGE SCALE GENOMIC DNA]</scope>
    <source>
        <strain evidence="3 4">DSM 18082</strain>
    </source>
</reference>
<evidence type="ECO:0000256" key="1">
    <source>
        <dbReference type="SAM" id="Phobius"/>
    </source>
</evidence>
<feature type="domain" description="Low molecular weight protein antigen 6 PH" evidence="2">
    <location>
        <begin position="240"/>
        <end position="293"/>
    </location>
</feature>
<evidence type="ECO:0000313" key="4">
    <source>
        <dbReference type="Proteomes" id="UP000319514"/>
    </source>
</evidence>